<dbReference type="EMBL" id="ACZI02000002">
    <property type="protein sequence ID" value="EFV12341.1"/>
    <property type="molecule type" value="Genomic_DNA"/>
</dbReference>
<dbReference type="Proteomes" id="UP000004816">
    <property type="component" value="Unassembled WGS sequence"/>
</dbReference>
<dbReference type="AlphaFoldDB" id="E5XTI1"/>
<dbReference type="Gene3D" id="1.20.120.450">
    <property type="entry name" value="dinb family like domain"/>
    <property type="match status" value="1"/>
</dbReference>
<dbReference type="STRING" id="679197.HMPREF9336_02803"/>
<gene>
    <name evidence="1" type="ORF">HMPREF9336_02803</name>
</gene>
<sequence>MSESAKSLLHDAYHRIREHVQSVADGLSEEALLWRPTPTSNSIGWLLWHAARVQDDHVAQIAGVEQVWTREGFYGRFQLPYPPSAHGYGHTAEDVGQFRGSAALLDEYQNRVHVMVQGYLDTVTDAELARIVDRSWNPPVTASVRLVSVVDDCAQHLGQAAYIRGMAEDWSSPEG</sequence>
<dbReference type="InterPro" id="IPR034660">
    <property type="entry name" value="DinB/YfiT-like"/>
</dbReference>
<dbReference type="RefSeq" id="WP_007471388.1">
    <property type="nucleotide sequence ID" value="NZ_KI391953.1"/>
</dbReference>
<accession>E5XTI1</accession>
<dbReference type="InterPro" id="IPR007061">
    <property type="entry name" value="MST-like"/>
</dbReference>
<evidence type="ECO:0000313" key="2">
    <source>
        <dbReference type="Proteomes" id="UP000004816"/>
    </source>
</evidence>
<dbReference type="Pfam" id="PF04978">
    <property type="entry name" value="MST"/>
    <property type="match status" value="1"/>
</dbReference>
<dbReference type="OrthoDB" id="2363925at2"/>
<comment type="caution">
    <text evidence="1">The sequence shown here is derived from an EMBL/GenBank/DDBJ whole genome shotgun (WGS) entry which is preliminary data.</text>
</comment>
<name>E5XTI1_SEGRC</name>
<evidence type="ECO:0000313" key="1">
    <source>
        <dbReference type="EMBL" id="EFV12341.1"/>
    </source>
</evidence>
<proteinExistence type="predicted"/>
<dbReference type="NCBIfam" id="NF047843">
    <property type="entry name" value="MST_Rv0443"/>
    <property type="match status" value="1"/>
</dbReference>
<dbReference type="eggNOG" id="COG2318">
    <property type="taxonomic scope" value="Bacteria"/>
</dbReference>
<protein>
    <recommendedName>
        <fullName evidence="3">Chorismate synthase</fullName>
    </recommendedName>
</protein>
<organism evidence="1 2">
    <name type="scientific">Segniliparus rugosus (strain ATCC BAA-974 / DSM 45345 / CCUG 50838 / CIP 108380 / JCM 13579 / CDC 945)</name>
    <dbReference type="NCBI Taxonomy" id="679197"/>
    <lineage>
        <taxon>Bacteria</taxon>
        <taxon>Bacillati</taxon>
        <taxon>Actinomycetota</taxon>
        <taxon>Actinomycetes</taxon>
        <taxon>Mycobacteriales</taxon>
        <taxon>Segniliparaceae</taxon>
        <taxon>Segniliparus</taxon>
    </lineage>
</organism>
<dbReference type="SUPFAM" id="SSF109854">
    <property type="entry name" value="DinB/YfiT-like putative metalloenzymes"/>
    <property type="match status" value="1"/>
</dbReference>
<keyword evidence="2" id="KW-1185">Reference proteome</keyword>
<reference evidence="1 2" key="1">
    <citation type="journal article" date="2011" name="Stand. Genomic Sci.">
        <title>High quality draft genome sequence of Segniliparus rugosus CDC 945(T)= (ATCC BAA-974(T)).</title>
        <authorList>
            <person name="Earl A.M."/>
            <person name="Desjardins C.A."/>
            <person name="Fitzgerald M.G."/>
            <person name="Arachchi H.M."/>
            <person name="Zeng Q."/>
            <person name="Mehta T."/>
            <person name="Griggs A."/>
            <person name="Birren B.W."/>
            <person name="Toney N.C."/>
            <person name="Carr J."/>
            <person name="Posey J."/>
            <person name="Butler W.R."/>
        </authorList>
    </citation>
    <scope>NUCLEOTIDE SEQUENCE [LARGE SCALE GENOMIC DNA]</scope>
    <source>
        <strain evidence="2">ATCC BAA-974 / DSM 45345 / CCUG 50838 / CIP 108380 / JCM 13579 / CDC 945</strain>
    </source>
</reference>
<dbReference type="HOGENOM" id="CLU_133313_0_0_11"/>
<evidence type="ECO:0008006" key="3">
    <source>
        <dbReference type="Google" id="ProtNLM"/>
    </source>
</evidence>